<reference evidence="4 5" key="1">
    <citation type="submission" date="2016-10" db="EMBL/GenBank/DDBJ databases">
        <authorList>
            <person name="de Groot N.N."/>
        </authorList>
    </citation>
    <scope>NUCLEOTIDE SEQUENCE [LARGE SCALE GENOMIC DNA]</scope>
    <source>
        <strain evidence="4 5">DSM 25584</strain>
    </source>
</reference>
<feature type="chain" id="PRO_5011729770" evidence="2">
    <location>
        <begin position="24"/>
        <end position="454"/>
    </location>
</feature>
<dbReference type="STRING" id="1082479.SAMN05216241_102497"/>
<dbReference type="PROSITE" id="PS50914">
    <property type="entry name" value="BON"/>
    <property type="match status" value="1"/>
</dbReference>
<keyword evidence="5" id="KW-1185">Reference proteome</keyword>
<proteinExistence type="inferred from homology"/>
<dbReference type="Pfam" id="PF04972">
    <property type="entry name" value="BON"/>
    <property type="match status" value="1"/>
</dbReference>
<evidence type="ECO:0000313" key="5">
    <source>
        <dbReference type="Proteomes" id="UP000199415"/>
    </source>
</evidence>
<feature type="domain" description="BON" evidence="3">
    <location>
        <begin position="95"/>
        <end position="164"/>
    </location>
</feature>
<dbReference type="Proteomes" id="UP000199415">
    <property type="component" value="Unassembled WGS sequence"/>
</dbReference>
<sequence>MGARALRRGLAALLVVLAAPAAAQVVDGSTQTVDLTPDEAKVVRLDAPVSSVFVANPDIADVQVKSPRLVYVFAKEVGSTTLFAVGDDDRVAASYKLDVGHDVRGLTRALREMHPDQPIDVRSVEGALVLEGTVDAAAAAEDARRLAQEFADEENIINRIEVNAPTQVNLRVHVAEVERDITESYGVRWDNISEEIFGEVFRFMGGSLSGAAGAFTFGAAGSGGATEAFLDILAEENLVRVLAEPNLTAMSGESASFLAGGEFPIPVGSDTEDGVTDIEIEFKEFGVQLKFMPVILDDRRISLKVSPEVSELNFADGVELSGTEVPAIDTRRASTTIELGSGQTFAIAGLLQQQRQQNLQKLPGLGDVPVLGALFRSQSFQRGQTELAIIVTPYIVEPSQGRDLASPADGMIAPNDIERLFFGRFHGEMTARQQRAHEKLKGRELAGPAGFMLE</sequence>
<dbReference type="OrthoDB" id="9775455at2"/>
<dbReference type="InterPro" id="IPR050810">
    <property type="entry name" value="Bact_Secretion_Sys_Channel"/>
</dbReference>
<dbReference type="EMBL" id="FNCE01000002">
    <property type="protein sequence ID" value="SDF83355.1"/>
    <property type="molecule type" value="Genomic_DNA"/>
</dbReference>
<keyword evidence="2" id="KW-0732">Signal</keyword>
<protein>
    <submittedName>
        <fullName evidence="4">Pilus assembly protein CpaC</fullName>
    </submittedName>
</protein>
<evidence type="ECO:0000256" key="1">
    <source>
        <dbReference type="RuleBase" id="RU004003"/>
    </source>
</evidence>
<evidence type="ECO:0000313" key="4">
    <source>
        <dbReference type="EMBL" id="SDF83355.1"/>
    </source>
</evidence>
<dbReference type="GO" id="GO:0009306">
    <property type="term" value="P:protein secretion"/>
    <property type="evidence" value="ECO:0007669"/>
    <property type="project" value="InterPro"/>
</dbReference>
<dbReference type="Pfam" id="PF13629">
    <property type="entry name" value="T2SS-T3SS_pil_N"/>
    <property type="match status" value="1"/>
</dbReference>
<gene>
    <name evidence="4" type="ORF">SAMN05216241_102497</name>
</gene>
<dbReference type="Pfam" id="PF00263">
    <property type="entry name" value="Secretin"/>
    <property type="match status" value="1"/>
</dbReference>
<name>A0A1G7PAL2_9PROT</name>
<dbReference type="GO" id="GO:0015627">
    <property type="term" value="C:type II protein secretion system complex"/>
    <property type="evidence" value="ECO:0007669"/>
    <property type="project" value="TreeGrafter"/>
</dbReference>
<dbReference type="InterPro" id="IPR007055">
    <property type="entry name" value="BON_dom"/>
</dbReference>
<evidence type="ECO:0000259" key="3">
    <source>
        <dbReference type="PROSITE" id="PS50914"/>
    </source>
</evidence>
<feature type="signal peptide" evidence="2">
    <location>
        <begin position="1"/>
        <end position="23"/>
    </location>
</feature>
<dbReference type="PANTHER" id="PTHR30332">
    <property type="entry name" value="PROBABLE GENERAL SECRETION PATHWAY PROTEIN D"/>
    <property type="match status" value="1"/>
</dbReference>
<dbReference type="PANTHER" id="PTHR30332:SF17">
    <property type="entry name" value="TYPE IV PILIATION SYSTEM PROTEIN DR_0774-RELATED"/>
    <property type="match status" value="1"/>
</dbReference>
<evidence type="ECO:0000256" key="2">
    <source>
        <dbReference type="SAM" id="SignalP"/>
    </source>
</evidence>
<dbReference type="InterPro" id="IPR032789">
    <property type="entry name" value="T2SS-T3SS_pil_N"/>
</dbReference>
<dbReference type="InterPro" id="IPR001775">
    <property type="entry name" value="GspD/PilQ"/>
</dbReference>
<dbReference type="PRINTS" id="PR00811">
    <property type="entry name" value="BCTERIALGSPD"/>
</dbReference>
<dbReference type="RefSeq" id="WP_090019095.1">
    <property type="nucleotide sequence ID" value="NZ_FNCE01000002.1"/>
</dbReference>
<organism evidence="4 5">
    <name type="scientific">Limimonas halophila</name>
    <dbReference type="NCBI Taxonomy" id="1082479"/>
    <lineage>
        <taxon>Bacteria</taxon>
        <taxon>Pseudomonadati</taxon>
        <taxon>Pseudomonadota</taxon>
        <taxon>Alphaproteobacteria</taxon>
        <taxon>Rhodospirillales</taxon>
        <taxon>Rhodovibrionaceae</taxon>
        <taxon>Limimonas</taxon>
    </lineage>
</organism>
<accession>A0A1G7PAL2</accession>
<dbReference type="AlphaFoldDB" id="A0A1G7PAL2"/>
<dbReference type="InterPro" id="IPR004846">
    <property type="entry name" value="T2SS/T3SS_dom"/>
</dbReference>
<comment type="similarity">
    <text evidence="1">Belongs to the bacterial secretin family.</text>
</comment>